<evidence type="ECO:0000259" key="2">
    <source>
        <dbReference type="Pfam" id="PF24784"/>
    </source>
</evidence>
<evidence type="ECO:0000256" key="1">
    <source>
        <dbReference type="SAM" id="SignalP"/>
    </source>
</evidence>
<keyword evidence="1" id="KW-0732">Signal</keyword>
<dbReference type="Proteomes" id="UP001626550">
    <property type="component" value="Unassembled WGS sequence"/>
</dbReference>
<sequence>MILNLSLLFLLVSATVNARPSYVKLLPNGANVPNPCLSNSIYNAIGHLDPTGSGGDAALNRFGHGFKANSRTWNMVLCQLDSDGDGFTNGEELGDPNCLWTEGQPDPTGVNISHPGICTPIDSAPCKARNPCQVASLPCQTH</sequence>
<name>A0ABD2QLM4_9PLAT</name>
<dbReference type="InterPro" id="IPR055313">
    <property type="entry name" value="Temptin-like"/>
</dbReference>
<accession>A0ABD2QLM4</accession>
<comment type="caution">
    <text evidence="3">The sequence shown here is derived from an EMBL/GenBank/DDBJ whole genome shotgun (WGS) entry which is preliminary data.</text>
</comment>
<dbReference type="AlphaFoldDB" id="A0ABD2QLM4"/>
<feature type="chain" id="PRO_5044788630" description="Temptin Cys/Cys disulfide domain-containing protein" evidence="1">
    <location>
        <begin position="19"/>
        <end position="142"/>
    </location>
</feature>
<dbReference type="InterPro" id="IPR057626">
    <property type="entry name" value="S-S_Temptin"/>
</dbReference>
<dbReference type="Pfam" id="PF24784">
    <property type="entry name" value="Temptin_C"/>
    <property type="match status" value="1"/>
</dbReference>
<gene>
    <name evidence="3" type="ORF">Ciccas_002008</name>
</gene>
<feature type="signal peptide" evidence="1">
    <location>
        <begin position="1"/>
        <end position="18"/>
    </location>
</feature>
<dbReference type="PANTHER" id="PTHR34737:SF2">
    <property type="entry name" value="EF-HAND DOMAIN-CONTAINING PROTEIN"/>
    <property type="match status" value="1"/>
</dbReference>
<dbReference type="EMBL" id="JBJKFK010000146">
    <property type="protein sequence ID" value="KAL3319326.1"/>
    <property type="molecule type" value="Genomic_DNA"/>
</dbReference>
<evidence type="ECO:0000313" key="3">
    <source>
        <dbReference type="EMBL" id="KAL3319326.1"/>
    </source>
</evidence>
<protein>
    <recommendedName>
        <fullName evidence="2">Temptin Cys/Cys disulfide domain-containing protein</fullName>
    </recommendedName>
</protein>
<evidence type="ECO:0000313" key="4">
    <source>
        <dbReference type="Proteomes" id="UP001626550"/>
    </source>
</evidence>
<keyword evidence="4" id="KW-1185">Reference proteome</keyword>
<proteinExistence type="predicted"/>
<dbReference type="PANTHER" id="PTHR34737">
    <property type="entry name" value="EF-HAND DOMAIN-CONTAINING PROTEIN"/>
    <property type="match status" value="1"/>
</dbReference>
<organism evidence="3 4">
    <name type="scientific">Cichlidogyrus casuarinus</name>
    <dbReference type="NCBI Taxonomy" id="1844966"/>
    <lineage>
        <taxon>Eukaryota</taxon>
        <taxon>Metazoa</taxon>
        <taxon>Spiralia</taxon>
        <taxon>Lophotrochozoa</taxon>
        <taxon>Platyhelminthes</taxon>
        <taxon>Monogenea</taxon>
        <taxon>Monopisthocotylea</taxon>
        <taxon>Dactylogyridea</taxon>
        <taxon>Ancyrocephalidae</taxon>
        <taxon>Cichlidogyrus</taxon>
    </lineage>
</organism>
<feature type="domain" description="Temptin Cys/Cys disulfide" evidence="2">
    <location>
        <begin position="16"/>
        <end position="117"/>
    </location>
</feature>
<reference evidence="3 4" key="1">
    <citation type="submission" date="2024-11" db="EMBL/GenBank/DDBJ databases">
        <title>Adaptive evolution of stress response genes in parasites aligns with host niche diversity.</title>
        <authorList>
            <person name="Hahn C."/>
            <person name="Resl P."/>
        </authorList>
    </citation>
    <scope>NUCLEOTIDE SEQUENCE [LARGE SCALE GENOMIC DNA]</scope>
    <source>
        <strain evidence="3">EGGRZ-B1_66</strain>
        <tissue evidence="3">Body</tissue>
    </source>
</reference>